<sequence length="98" mass="11273">MITKYFTKVYVRFNPFGKEAKNARLFLSSIPPLQRTTNTQVSHEIISGSSTGSPLLRVTFRDKTEMELDPSKLSFKEVSNYFDGHSRKLQIKDVTENQ</sequence>
<dbReference type="FunFam" id="3.40.30.10:FF:000260">
    <property type="entry name" value="Mitochondrial ribosomal protein L44"/>
    <property type="match status" value="1"/>
</dbReference>
<dbReference type="PANTHER" id="PTHR28236">
    <property type="entry name" value="54S RIBOSOMAL PROTEIN L44, MITOCHONDRIAL"/>
    <property type="match status" value="1"/>
</dbReference>
<reference evidence="8 9" key="1">
    <citation type="submission" date="2016-01" db="EMBL/GenBank/DDBJ databases">
        <title>Genome sequence of the yeast Holleya sinecauda.</title>
        <authorList>
            <person name="Dietrich F.S."/>
        </authorList>
    </citation>
    <scope>NUCLEOTIDE SEQUENCE [LARGE SCALE GENOMIC DNA]</scope>
    <source>
        <strain evidence="8 9">ATCC 58844</strain>
    </source>
</reference>
<accession>A0A120K0Q6</accession>
<name>A0A120K0Q6_9SACH</name>
<dbReference type="GO" id="GO:0003735">
    <property type="term" value="F:structural constituent of ribosome"/>
    <property type="evidence" value="ECO:0007669"/>
    <property type="project" value="TreeGrafter"/>
</dbReference>
<dbReference type="InterPro" id="IPR042776">
    <property type="entry name" value="Ribosomal_mL53_fung"/>
</dbReference>
<dbReference type="Gene3D" id="3.40.30.10">
    <property type="entry name" value="Glutaredoxin"/>
    <property type="match status" value="1"/>
</dbReference>
<keyword evidence="5" id="KW-0687">Ribonucleoprotein</keyword>
<evidence type="ECO:0000313" key="8">
    <source>
        <dbReference type="EMBL" id="AMD18556.1"/>
    </source>
</evidence>
<comment type="subcellular location">
    <subcellularLocation>
        <location evidence="1">Mitochondrion</location>
    </subcellularLocation>
</comment>
<keyword evidence="4" id="KW-0496">Mitochondrion</keyword>
<gene>
    <name evidence="8" type="ORF">AW171_hschr262</name>
</gene>
<dbReference type="AlphaFoldDB" id="A0A120K0Q6"/>
<dbReference type="InterPro" id="IPR019716">
    <property type="entry name" value="Ribosomal_mL53"/>
</dbReference>
<evidence type="ECO:0000313" key="9">
    <source>
        <dbReference type="Proteomes" id="UP000243052"/>
    </source>
</evidence>
<evidence type="ECO:0000256" key="4">
    <source>
        <dbReference type="ARBA" id="ARBA00023128"/>
    </source>
</evidence>
<dbReference type="EMBL" id="CP014242">
    <property type="protein sequence ID" value="AMD18556.1"/>
    <property type="molecule type" value="Genomic_DNA"/>
</dbReference>
<organism evidence="8 9">
    <name type="scientific">Eremothecium sinecaudum</name>
    <dbReference type="NCBI Taxonomy" id="45286"/>
    <lineage>
        <taxon>Eukaryota</taxon>
        <taxon>Fungi</taxon>
        <taxon>Dikarya</taxon>
        <taxon>Ascomycota</taxon>
        <taxon>Saccharomycotina</taxon>
        <taxon>Saccharomycetes</taxon>
        <taxon>Saccharomycetales</taxon>
        <taxon>Saccharomycetaceae</taxon>
        <taxon>Eremothecium</taxon>
    </lineage>
</organism>
<dbReference type="Pfam" id="PF10780">
    <property type="entry name" value="MRP_L53"/>
    <property type="match status" value="1"/>
</dbReference>
<dbReference type="PANTHER" id="PTHR28236:SF1">
    <property type="entry name" value="LARGE RIBOSOMAL SUBUNIT PROTEIN ML53"/>
    <property type="match status" value="1"/>
</dbReference>
<evidence type="ECO:0000256" key="1">
    <source>
        <dbReference type="ARBA" id="ARBA00004173"/>
    </source>
</evidence>
<evidence type="ECO:0000256" key="2">
    <source>
        <dbReference type="ARBA" id="ARBA00005557"/>
    </source>
</evidence>
<dbReference type="STRING" id="45286.A0A120K0Q6"/>
<dbReference type="RefSeq" id="XP_017985552.1">
    <property type="nucleotide sequence ID" value="XM_018130352.1"/>
</dbReference>
<protein>
    <recommendedName>
        <fullName evidence="6">Large ribosomal subunit protein mL53</fullName>
    </recommendedName>
    <alternativeName>
        <fullName evidence="7">54S ribosomal protein L44, mitochondrial</fullName>
    </alternativeName>
</protein>
<comment type="similarity">
    <text evidence="2">Belongs to the mitochondrion-specific ribosomal protein mL53 family.</text>
</comment>
<evidence type="ECO:0000256" key="6">
    <source>
        <dbReference type="ARBA" id="ARBA00035180"/>
    </source>
</evidence>
<evidence type="ECO:0000256" key="3">
    <source>
        <dbReference type="ARBA" id="ARBA00022980"/>
    </source>
</evidence>
<keyword evidence="3" id="KW-0689">Ribosomal protein</keyword>
<dbReference type="OrthoDB" id="4136894at2759"/>
<dbReference type="Proteomes" id="UP000243052">
    <property type="component" value="Chromosome ii"/>
</dbReference>
<evidence type="ECO:0000256" key="5">
    <source>
        <dbReference type="ARBA" id="ARBA00023274"/>
    </source>
</evidence>
<dbReference type="GO" id="GO:0005762">
    <property type="term" value="C:mitochondrial large ribosomal subunit"/>
    <property type="evidence" value="ECO:0007669"/>
    <property type="project" value="TreeGrafter"/>
</dbReference>
<proteinExistence type="inferred from homology"/>
<dbReference type="GeneID" id="28722285"/>
<keyword evidence="9" id="KW-1185">Reference proteome</keyword>
<evidence type="ECO:0000256" key="7">
    <source>
        <dbReference type="ARBA" id="ARBA00077936"/>
    </source>
</evidence>